<dbReference type="AlphaFoldDB" id="X6NIQ7"/>
<reference evidence="3 4" key="1">
    <citation type="journal article" date="2013" name="Curr. Biol.">
        <title>The Genome of the Foraminiferan Reticulomyxa filosa.</title>
        <authorList>
            <person name="Glockner G."/>
            <person name="Hulsmann N."/>
            <person name="Schleicher M."/>
            <person name="Noegel A.A."/>
            <person name="Eichinger L."/>
            <person name="Gallinger C."/>
            <person name="Pawlowski J."/>
            <person name="Sierra R."/>
            <person name="Euteneuer U."/>
            <person name="Pillet L."/>
            <person name="Moustafa A."/>
            <person name="Platzer M."/>
            <person name="Groth M."/>
            <person name="Szafranski K."/>
            <person name="Schliwa M."/>
        </authorList>
    </citation>
    <scope>NUCLEOTIDE SEQUENCE [LARGE SCALE GENOMIC DNA]</scope>
</reference>
<dbReference type="InterPro" id="IPR000073">
    <property type="entry name" value="AB_hydrolase_1"/>
</dbReference>
<sequence length="417" mass="47453">MIAYCLYHSKFVQKKKRVAEVRECKTKKKKKKMYQTRGTNNNNKKKTNNPEAKATDYVTNEQKILGKFGSLVLFVPGFDRNKPSHVILAFHGNGVDLGIAAQVYRNLAKALAVHVFIAEYPGYGMLKGDCNPQTVIDHSENLYDFIVGKLGVDPSRLIILGQSIGTGVASALAHREHHMLVLISPFSSIQQLAQEKYTPKFGKSLFTNLLQRMEEPAKDANHSNSNSNGTPKTTEPVKNRGKGSWKSPSSYEGEENSIVKRQEKQKKHNNEDEHASTNADENKTEHAHEKDSNDQSHENRAKSPKQSKVKLFDNIKCVESMRCKQVYLFHGVNDDIIPLQHSEALENKILQVQQQSANGILFVFLAVFGITRKPYIPRLTPKKKIIINEFYNYFHLINSFQKKKKKRERRRVFSSGQ</sequence>
<feature type="region of interest" description="Disordered" evidence="1">
    <location>
        <begin position="216"/>
        <end position="307"/>
    </location>
</feature>
<dbReference type="OrthoDB" id="10249433at2759"/>
<feature type="region of interest" description="Disordered" evidence="1">
    <location>
        <begin position="29"/>
        <end position="54"/>
    </location>
</feature>
<evidence type="ECO:0000313" key="3">
    <source>
        <dbReference type="EMBL" id="ETO26210.1"/>
    </source>
</evidence>
<protein>
    <recommendedName>
        <fullName evidence="2">AB hydrolase-1 domain-containing protein</fullName>
    </recommendedName>
</protein>
<dbReference type="InterPro" id="IPR029058">
    <property type="entry name" value="AB_hydrolase_fold"/>
</dbReference>
<dbReference type="PANTHER" id="PTHR12277:SF197">
    <property type="entry name" value="CHROMOSOME UNDETERMINED SCAFFOLD_38, WHOLE GENOME SHOTGUN SEQUENCE"/>
    <property type="match status" value="1"/>
</dbReference>
<evidence type="ECO:0000256" key="1">
    <source>
        <dbReference type="SAM" id="MobiDB-lite"/>
    </source>
</evidence>
<proteinExistence type="predicted"/>
<accession>X6NIQ7</accession>
<feature type="compositionally biased region" description="Basic and acidic residues" evidence="1">
    <location>
        <begin position="257"/>
        <end position="301"/>
    </location>
</feature>
<dbReference type="Pfam" id="PF00561">
    <property type="entry name" value="Abhydrolase_1"/>
    <property type="match status" value="1"/>
</dbReference>
<dbReference type="SUPFAM" id="SSF53474">
    <property type="entry name" value="alpha/beta-Hydrolases"/>
    <property type="match status" value="1"/>
</dbReference>
<evidence type="ECO:0000259" key="2">
    <source>
        <dbReference type="Pfam" id="PF00561"/>
    </source>
</evidence>
<dbReference type="PANTHER" id="PTHR12277">
    <property type="entry name" value="ALPHA/BETA HYDROLASE DOMAIN-CONTAINING PROTEIN"/>
    <property type="match status" value="1"/>
</dbReference>
<feature type="domain" description="AB hydrolase-1" evidence="2">
    <location>
        <begin position="86"/>
        <end position="353"/>
    </location>
</feature>
<dbReference type="EMBL" id="ASPP01008013">
    <property type="protein sequence ID" value="ETO26210.1"/>
    <property type="molecule type" value="Genomic_DNA"/>
</dbReference>
<organism evidence="3 4">
    <name type="scientific">Reticulomyxa filosa</name>
    <dbReference type="NCBI Taxonomy" id="46433"/>
    <lineage>
        <taxon>Eukaryota</taxon>
        <taxon>Sar</taxon>
        <taxon>Rhizaria</taxon>
        <taxon>Retaria</taxon>
        <taxon>Foraminifera</taxon>
        <taxon>Monothalamids</taxon>
        <taxon>Reticulomyxidae</taxon>
        <taxon>Reticulomyxa</taxon>
    </lineage>
</organism>
<evidence type="ECO:0000313" key="4">
    <source>
        <dbReference type="Proteomes" id="UP000023152"/>
    </source>
</evidence>
<gene>
    <name evidence="3" type="ORF">RFI_10926</name>
</gene>
<feature type="non-terminal residue" evidence="3">
    <location>
        <position position="417"/>
    </location>
</feature>
<comment type="caution">
    <text evidence="3">The sequence shown here is derived from an EMBL/GenBank/DDBJ whole genome shotgun (WGS) entry which is preliminary data.</text>
</comment>
<dbReference type="Gene3D" id="3.40.50.1820">
    <property type="entry name" value="alpha/beta hydrolase"/>
    <property type="match status" value="1"/>
</dbReference>
<dbReference type="Proteomes" id="UP000023152">
    <property type="component" value="Unassembled WGS sequence"/>
</dbReference>
<feature type="compositionally biased region" description="Polar residues" evidence="1">
    <location>
        <begin position="222"/>
        <end position="233"/>
    </location>
</feature>
<keyword evidence="4" id="KW-1185">Reference proteome</keyword>
<name>X6NIQ7_RETFI</name>